<dbReference type="Proteomes" id="UP000035661">
    <property type="component" value="Chromosome"/>
</dbReference>
<proteinExistence type="predicted"/>
<dbReference type="STRING" id="315358.SERIO_v1c08030"/>
<keyword evidence="3" id="KW-1185">Reference proteome</keyword>
<reference evidence="2 3" key="1">
    <citation type="journal article" date="2015" name="Genome Biol. Evol.">
        <title>Found and Lost: The Fates of Horizontally Acquired Genes in Arthropod-Symbiotic Spiroplasma.</title>
        <authorList>
            <person name="Lo W.S."/>
            <person name="Gasparich G.E."/>
            <person name="Kuo C.H."/>
        </authorList>
    </citation>
    <scope>NUCLEOTIDE SEQUENCE [LARGE SCALE GENOMIC DNA]</scope>
    <source>
        <strain evidence="3">TDA-040725-5</strain>
    </source>
</reference>
<dbReference type="KEGG" id="seri:SERIO_v1c08030"/>
<dbReference type="RefSeq" id="WP_047791575.1">
    <property type="nucleotide sequence ID" value="NZ_CP011856.1"/>
</dbReference>
<evidence type="ECO:0000313" key="3">
    <source>
        <dbReference type="Proteomes" id="UP000035661"/>
    </source>
</evidence>
<evidence type="ECO:0008006" key="4">
    <source>
        <dbReference type="Google" id="ProtNLM"/>
    </source>
</evidence>
<dbReference type="EMBL" id="CP011856">
    <property type="protein sequence ID" value="AKM54365.1"/>
    <property type="molecule type" value="Genomic_DNA"/>
</dbReference>
<keyword evidence="1" id="KW-1133">Transmembrane helix</keyword>
<protein>
    <recommendedName>
        <fullName evidence="4">Transmembrane protein</fullName>
    </recommendedName>
</protein>
<dbReference type="AlphaFoldDB" id="A0A0H3XIQ6"/>
<feature type="transmembrane region" description="Helical" evidence="1">
    <location>
        <begin position="93"/>
        <end position="111"/>
    </location>
</feature>
<keyword evidence="1" id="KW-0812">Transmembrane</keyword>
<gene>
    <name evidence="2" type="ORF">SERIO_v1c08030</name>
</gene>
<dbReference type="PATRIC" id="fig|743698.3.peg.809"/>
<organism evidence="2 3">
    <name type="scientific">Spiroplasma eriocheiris</name>
    <dbReference type="NCBI Taxonomy" id="315358"/>
    <lineage>
        <taxon>Bacteria</taxon>
        <taxon>Bacillati</taxon>
        <taxon>Mycoplasmatota</taxon>
        <taxon>Mollicutes</taxon>
        <taxon>Entomoplasmatales</taxon>
        <taxon>Spiroplasmataceae</taxon>
        <taxon>Spiroplasma</taxon>
    </lineage>
</organism>
<feature type="transmembrane region" description="Helical" evidence="1">
    <location>
        <begin position="61"/>
        <end position="86"/>
    </location>
</feature>
<evidence type="ECO:0000313" key="2">
    <source>
        <dbReference type="EMBL" id="AKM54365.1"/>
    </source>
</evidence>
<reference evidence="3" key="2">
    <citation type="submission" date="2015-06" db="EMBL/GenBank/DDBJ databases">
        <title>Complete genome sequence of Spiroplasma eriocheiris TDA-040725-5 (DSM 21848).</title>
        <authorList>
            <person name="Lo W.-S."/>
            <person name="Kuo C.-H."/>
        </authorList>
    </citation>
    <scope>NUCLEOTIDE SEQUENCE [LARGE SCALE GENOMIC DNA]</scope>
    <source>
        <strain evidence="3">TDA-040725-5</strain>
    </source>
</reference>
<feature type="transmembrane region" description="Helical" evidence="1">
    <location>
        <begin position="20"/>
        <end position="49"/>
    </location>
</feature>
<evidence type="ECO:0000256" key="1">
    <source>
        <dbReference type="SAM" id="Phobius"/>
    </source>
</evidence>
<name>A0A0H3XIQ6_9MOLU</name>
<sequence length="171" mass="20940">MNWRYFLKRFNMKLLPTLYLIFLCWYFFMFFFLPALIPWVLLILVFTWIKKKFNTKTIFFSGWFIITLILTLWMFILQIGFVIFAFKQFHESLFVLGWITLFGTYYTIIIFQKFKIVYFLIEEKEPIKSDLEIITIIPDQALRWLLFIIVLQNKIRKLKIKTVLSPPSFLK</sequence>
<keyword evidence="1" id="KW-0472">Membrane</keyword>
<accession>A0A0H3XIQ6</accession>